<dbReference type="GO" id="GO:0022900">
    <property type="term" value="P:electron transport chain"/>
    <property type="evidence" value="ECO:0007669"/>
    <property type="project" value="UniProtKB-UniRule"/>
</dbReference>
<dbReference type="InterPro" id="IPR010209">
    <property type="entry name" value="Ion_transpt_RnfG/RsxG"/>
</dbReference>
<keyword evidence="3 6" id="KW-0285">Flavoprotein</keyword>
<comment type="subunit">
    <text evidence="6">The complex is composed of six subunits: RnfA, RnfB, RnfC, RnfD, RnfE and RnfG.</text>
</comment>
<dbReference type="RefSeq" id="WP_009134664.1">
    <property type="nucleotide sequence ID" value="NZ_CP102250.1"/>
</dbReference>
<keyword evidence="1 6" id="KW-0813">Transport</keyword>
<keyword evidence="5 6" id="KW-0249">Electron transport</keyword>
<feature type="domain" description="FMN-binding" evidence="7">
    <location>
        <begin position="94"/>
        <end position="183"/>
    </location>
</feature>
<dbReference type="InterPro" id="IPR007329">
    <property type="entry name" value="FMN-bd"/>
</dbReference>
<evidence type="ECO:0000256" key="1">
    <source>
        <dbReference type="ARBA" id="ARBA00022448"/>
    </source>
</evidence>
<evidence type="ECO:0000256" key="6">
    <source>
        <dbReference type="HAMAP-Rule" id="MF_00479"/>
    </source>
</evidence>
<keyword evidence="9" id="KW-1185">Reference proteome</keyword>
<keyword evidence="4 6" id="KW-0288">FMN</keyword>
<dbReference type="Proteomes" id="UP000006008">
    <property type="component" value="Unassembled WGS sequence"/>
</dbReference>
<dbReference type="EC" id="7.-.-.-" evidence="6"/>
<comment type="similarity">
    <text evidence="6">Belongs to the RnfG family.</text>
</comment>
<dbReference type="GO" id="GO:0005886">
    <property type="term" value="C:plasma membrane"/>
    <property type="evidence" value="ECO:0007669"/>
    <property type="project" value="UniProtKB-SubCell"/>
</dbReference>
<comment type="cofactor">
    <cofactor evidence="6">
        <name>FMN</name>
        <dbReference type="ChEBI" id="CHEBI:58210"/>
    </cofactor>
</comment>
<dbReference type="EMBL" id="ADLD01000013">
    <property type="protein sequence ID" value="EHB91809.1"/>
    <property type="molecule type" value="Genomic_DNA"/>
</dbReference>
<sequence>MESSLKNMILTLLTITLVASLAVGVVYRVTAGPIAEAKAAKITQAIAKVLPPFDNRPGDSVQALAIDGGEIKIYQGTRQGQTVGYAIETFSNNGFGGIIRLMAGFLPDGTIYRVETLSQSETPGLGDKMEKTKSDFALQFDNKNPGTFRLSVKKDGGDVDAITAATISSRAYTDAVARAYKVFGQITGTTDKTGKEANHE</sequence>
<dbReference type="SMART" id="SM00900">
    <property type="entry name" value="FMN_bind"/>
    <property type="match status" value="1"/>
</dbReference>
<dbReference type="NCBIfam" id="TIGR01947">
    <property type="entry name" value="rnfG"/>
    <property type="match status" value="1"/>
</dbReference>
<dbReference type="GO" id="GO:0009055">
    <property type="term" value="F:electron transfer activity"/>
    <property type="evidence" value="ECO:0007669"/>
    <property type="project" value="InterPro"/>
</dbReference>
<keyword evidence="6" id="KW-0812">Transmembrane</keyword>
<dbReference type="eggNOG" id="COG4659">
    <property type="taxonomic scope" value="Bacteria"/>
</dbReference>
<keyword evidence="2 6" id="KW-0597">Phosphoprotein</keyword>
<reference evidence="8 9" key="1">
    <citation type="submission" date="2011-08" db="EMBL/GenBank/DDBJ databases">
        <title>The Genome Sequence of Alistipes indistinctus YIT 12060.</title>
        <authorList>
            <consortium name="The Broad Institute Genome Sequencing Platform"/>
            <person name="Earl A."/>
            <person name="Ward D."/>
            <person name="Feldgarden M."/>
            <person name="Gevers D."/>
            <person name="Morotomi M."/>
            <person name="Young S.K."/>
            <person name="Zeng Q."/>
            <person name="Gargeya S."/>
            <person name="Fitzgerald M."/>
            <person name="Haas B."/>
            <person name="Abouelleil A."/>
            <person name="Alvarado L."/>
            <person name="Arachchi H.M."/>
            <person name="Berlin A."/>
            <person name="Brown A."/>
            <person name="Chapman S.B."/>
            <person name="Chen Z."/>
            <person name="Dunbar C."/>
            <person name="Freedman E."/>
            <person name="Gearin G."/>
            <person name="Gellesch M."/>
            <person name="Goldberg J."/>
            <person name="Griggs A."/>
            <person name="Gujja S."/>
            <person name="Heiman D."/>
            <person name="Howarth C."/>
            <person name="Larson L."/>
            <person name="Lui A."/>
            <person name="MacDonald P.J.P."/>
            <person name="Montmayeur A."/>
            <person name="Murphy C."/>
            <person name="Neiman D."/>
            <person name="Pearson M."/>
            <person name="Priest M."/>
            <person name="Roberts A."/>
            <person name="Saif S."/>
            <person name="Shea T."/>
            <person name="Shenoy N."/>
            <person name="Sisk P."/>
            <person name="Stolte C."/>
            <person name="Sykes S."/>
            <person name="Wortman J."/>
            <person name="Nusbaum C."/>
            <person name="Birren B."/>
        </authorList>
    </citation>
    <scope>NUCLEOTIDE SEQUENCE [LARGE SCALE GENOMIC DNA]</scope>
    <source>
        <strain evidence="8 9">YIT 12060</strain>
    </source>
</reference>
<keyword evidence="6" id="KW-1003">Cell membrane</keyword>
<dbReference type="PIRSF" id="PIRSF006091">
    <property type="entry name" value="E_trnsport_RnfG"/>
    <property type="match status" value="1"/>
</dbReference>
<name>G5HB43_9BACT</name>
<evidence type="ECO:0000256" key="2">
    <source>
        <dbReference type="ARBA" id="ARBA00022553"/>
    </source>
</evidence>
<dbReference type="PANTHER" id="PTHR36118:SF1">
    <property type="entry name" value="ION-TRANSLOCATING OXIDOREDUCTASE COMPLEX SUBUNIT G"/>
    <property type="match status" value="1"/>
</dbReference>
<evidence type="ECO:0000256" key="5">
    <source>
        <dbReference type="ARBA" id="ARBA00022982"/>
    </source>
</evidence>
<dbReference type="PANTHER" id="PTHR36118">
    <property type="entry name" value="ION-TRANSLOCATING OXIDOREDUCTASE COMPLEX SUBUNIT G"/>
    <property type="match status" value="1"/>
</dbReference>
<evidence type="ECO:0000256" key="4">
    <source>
        <dbReference type="ARBA" id="ARBA00022643"/>
    </source>
</evidence>
<dbReference type="STRING" id="742725.HMPREF9450_01858"/>
<comment type="function">
    <text evidence="6">Part of a membrane-bound complex that couples electron transfer with translocation of ions across the membrane.</text>
</comment>
<accession>G5HB43</accession>
<dbReference type="HAMAP" id="MF_00479">
    <property type="entry name" value="RsxG_RnfG"/>
    <property type="match status" value="1"/>
</dbReference>
<proteinExistence type="inferred from homology"/>
<keyword evidence="6" id="KW-0472">Membrane</keyword>
<feature type="modified residue" description="FMN phosphoryl threonine" evidence="6">
    <location>
        <position position="166"/>
    </location>
</feature>
<dbReference type="GeneID" id="92815114"/>
<dbReference type="AlphaFoldDB" id="G5HB43"/>
<dbReference type="OrthoDB" id="9794010at2"/>
<comment type="subcellular location">
    <subcellularLocation>
        <location evidence="6">Cell membrane</location>
        <topology evidence="6">Single-pass membrane protein</topology>
    </subcellularLocation>
</comment>
<comment type="caution">
    <text evidence="8">The sequence shown here is derived from an EMBL/GenBank/DDBJ whole genome shotgun (WGS) entry which is preliminary data.</text>
</comment>
<evidence type="ECO:0000256" key="3">
    <source>
        <dbReference type="ARBA" id="ARBA00022630"/>
    </source>
</evidence>
<keyword evidence="6" id="KW-1278">Translocase</keyword>
<evidence type="ECO:0000313" key="8">
    <source>
        <dbReference type="EMBL" id="EHB91809.1"/>
    </source>
</evidence>
<evidence type="ECO:0000313" key="9">
    <source>
        <dbReference type="Proteomes" id="UP000006008"/>
    </source>
</evidence>
<evidence type="ECO:0000259" key="7">
    <source>
        <dbReference type="SMART" id="SM00900"/>
    </source>
</evidence>
<dbReference type="GO" id="GO:0010181">
    <property type="term" value="F:FMN binding"/>
    <property type="evidence" value="ECO:0007669"/>
    <property type="project" value="InterPro"/>
</dbReference>
<keyword evidence="6" id="KW-1133">Transmembrane helix</keyword>
<gene>
    <name evidence="6" type="primary">rnfG</name>
    <name evidence="8" type="ORF">HMPREF9450_01858</name>
</gene>
<organism evidence="8 9">
    <name type="scientific">Alistipes indistinctus YIT 12060</name>
    <dbReference type="NCBI Taxonomy" id="742725"/>
    <lineage>
        <taxon>Bacteria</taxon>
        <taxon>Pseudomonadati</taxon>
        <taxon>Bacteroidota</taxon>
        <taxon>Bacteroidia</taxon>
        <taxon>Bacteroidales</taxon>
        <taxon>Rikenellaceae</taxon>
        <taxon>Alistipes</taxon>
    </lineage>
</organism>
<protein>
    <recommendedName>
        <fullName evidence="6">Ion-translocating oxidoreductase complex subunit G</fullName>
        <ecNumber evidence="6">7.-.-.-</ecNumber>
    </recommendedName>
    <alternativeName>
        <fullName evidence="6">Rnf electron transport complex subunit G</fullName>
    </alternativeName>
</protein>
<dbReference type="PATRIC" id="fig|742725.3.peg.1954"/>
<dbReference type="HOGENOM" id="CLU_077882_1_1_10"/>
<dbReference type="Pfam" id="PF04205">
    <property type="entry name" value="FMN_bind"/>
    <property type="match status" value="1"/>
</dbReference>